<dbReference type="EMBL" id="PSUL01000001">
    <property type="protein sequence ID" value="PPF16316.1"/>
    <property type="molecule type" value="Genomic_DNA"/>
</dbReference>
<dbReference type="Proteomes" id="UP000237881">
    <property type="component" value="Unassembled WGS sequence"/>
</dbReference>
<evidence type="ECO:0000313" key="2">
    <source>
        <dbReference type="EMBL" id="PPF16316.1"/>
    </source>
</evidence>
<feature type="compositionally biased region" description="Basic and acidic residues" evidence="1">
    <location>
        <begin position="96"/>
        <end position="115"/>
    </location>
</feature>
<feature type="compositionally biased region" description="Basic and acidic residues" evidence="1">
    <location>
        <begin position="1"/>
        <end position="14"/>
    </location>
</feature>
<organism evidence="2 4">
    <name type="scientific">Rathayibacter rathayi</name>
    <name type="common">Corynebacterium rathayi</name>
    <dbReference type="NCBI Taxonomy" id="33887"/>
    <lineage>
        <taxon>Bacteria</taxon>
        <taxon>Bacillati</taxon>
        <taxon>Actinomycetota</taxon>
        <taxon>Actinomycetes</taxon>
        <taxon>Micrococcales</taxon>
        <taxon>Microbacteriaceae</taxon>
        <taxon>Rathayibacter</taxon>
    </lineage>
</organism>
<proteinExistence type="predicted"/>
<feature type="compositionally biased region" description="Basic and acidic residues" evidence="1">
    <location>
        <begin position="122"/>
        <end position="152"/>
    </location>
</feature>
<evidence type="ECO:0000313" key="3">
    <source>
        <dbReference type="EMBL" id="PPH79827.1"/>
    </source>
</evidence>
<evidence type="ECO:0000313" key="4">
    <source>
        <dbReference type="Proteomes" id="UP000237881"/>
    </source>
</evidence>
<feature type="compositionally biased region" description="Basic and acidic residues" evidence="1">
    <location>
        <begin position="66"/>
        <end position="89"/>
    </location>
</feature>
<name>A0ABD6WCI4_RATRA</name>
<protein>
    <submittedName>
        <fullName evidence="2">Uncharacterized protein</fullName>
    </submittedName>
</protein>
<evidence type="ECO:0000256" key="1">
    <source>
        <dbReference type="SAM" id="MobiDB-lite"/>
    </source>
</evidence>
<sequence length="152" mass="17135">MPVEKPVDGGHDRSSILAPRLGEALVPVRTRHNSDSKRQRGQAPRPLSKRYDEAGAGLRIGVVRMHQRDRALDPAKAAERAEAGLRDELGAGSQQREAERADRQTRAQRNEHEAPRAGARSRTPDRERRAERRGVGREREGKRVWKRGRSES</sequence>
<gene>
    <name evidence="2" type="ORF">C5C04_00595</name>
    <name evidence="3" type="ORF">C5C40_00600</name>
</gene>
<dbReference type="AlphaFoldDB" id="A0ABD6WCI4"/>
<feature type="region of interest" description="Disordered" evidence="1">
    <location>
        <begin position="1"/>
        <end position="152"/>
    </location>
</feature>
<comment type="caution">
    <text evidence="2">The sequence shown here is derived from an EMBL/GenBank/DDBJ whole genome shotgun (WGS) entry which is preliminary data.</text>
</comment>
<reference evidence="4 5" key="1">
    <citation type="submission" date="2018-02" db="EMBL/GenBank/DDBJ databases">
        <title>Bacteriophage NCPPB3778 and a type I-E CRISPR drive the evolution of the US Biological Select Agent, Rathayibacter toxicus.</title>
        <authorList>
            <person name="Davis E.W.II."/>
            <person name="Tabima J.F."/>
            <person name="Weisberg A.J."/>
            <person name="Lopes L.D."/>
            <person name="Wiseman M.S."/>
            <person name="Wiseman M.S."/>
            <person name="Pupko T."/>
            <person name="Belcher M.S."/>
            <person name="Sechler A.J."/>
            <person name="Tancos M.A."/>
            <person name="Schroeder B.K."/>
            <person name="Murray T.D."/>
            <person name="Luster D.G."/>
            <person name="Schneider W.L."/>
            <person name="Rogers E."/>
            <person name="Andreote F.D."/>
            <person name="Grunwald N.J."/>
            <person name="Putnam M.L."/>
            <person name="Chang J.H."/>
        </authorList>
    </citation>
    <scope>NUCLEOTIDE SEQUENCE [LARGE SCALE GENOMIC DNA]</scope>
    <source>
        <strain evidence="3 5">AY1D6</strain>
        <strain evidence="2 4">AY1I9</strain>
    </source>
</reference>
<accession>A0ABD6WCI4</accession>
<keyword evidence="5" id="KW-1185">Reference proteome</keyword>
<dbReference type="EMBL" id="PSVT01000001">
    <property type="protein sequence ID" value="PPH79827.1"/>
    <property type="molecule type" value="Genomic_DNA"/>
</dbReference>
<dbReference type="Proteomes" id="UP000239698">
    <property type="component" value="Unassembled WGS sequence"/>
</dbReference>
<evidence type="ECO:0000313" key="5">
    <source>
        <dbReference type="Proteomes" id="UP000239698"/>
    </source>
</evidence>